<dbReference type="PANTHER" id="PTHR42852">
    <property type="entry name" value="THIOL:DISULFIDE INTERCHANGE PROTEIN DSBE"/>
    <property type="match status" value="1"/>
</dbReference>
<evidence type="ECO:0000256" key="4">
    <source>
        <dbReference type="SAM" id="Phobius"/>
    </source>
</evidence>
<dbReference type="SUPFAM" id="SSF52833">
    <property type="entry name" value="Thioredoxin-like"/>
    <property type="match status" value="1"/>
</dbReference>
<dbReference type="PROSITE" id="PS00194">
    <property type="entry name" value="THIOREDOXIN_1"/>
    <property type="match status" value="1"/>
</dbReference>
<feature type="transmembrane region" description="Helical" evidence="4">
    <location>
        <begin position="12"/>
        <end position="32"/>
    </location>
</feature>
<evidence type="ECO:0000259" key="5">
    <source>
        <dbReference type="PROSITE" id="PS51352"/>
    </source>
</evidence>
<protein>
    <submittedName>
        <fullName evidence="6">TlpA family protein disulfide reductase</fullName>
    </submittedName>
</protein>
<feature type="domain" description="Thioredoxin" evidence="5">
    <location>
        <begin position="41"/>
        <end position="184"/>
    </location>
</feature>
<comment type="caution">
    <text evidence="6">The sequence shown here is derived from an EMBL/GenBank/DDBJ whole genome shotgun (WGS) entry which is preliminary data.</text>
</comment>
<organism evidence="6 7">
    <name type="scientific">Giesbergeria sinuosa</name>
    <dbReference type="NCBI Taxonomy" id="80883"/>
    <lineage>
        <taxon>Bacteria</taxon>
        <taxon>Pseudomonadati</taxon>
        <taxon>Pseudomonadota</taxon>
        <taxon>Betaproteobacteria</taxon>
        <taxon>Burkholderiales</taxon>
        <taxon>Comamonadaceae</taxon>
        <taxon>Giesbergeria</taxon>
    </lineage>
</organism>
<dbReference type="InterPro" id="IPR017937">
    <property type="entry name" value="Thioredoxin_CS"/>
</dbReference>
<gene>
    <name evidence="6" type="ORF">ACFO6X_00655</name>
</gene>
<dbReference type="EMBL" id="JBHSHJ010000001">
    <property type="protein sequence ID" value="MFC4787506.1"/>
    <property type="molecule type" value="Genomic_DNA"/>
</dbReference>
<dbReference type="Proteomes" id="UP001596001">
    <property type="component" value="Unassembled WGS sequence"/>
</dbReference>
<dbReference type="PROSITE" id="PS51352">
    <property type="entry name" value="THIOREDOXIN_2"/>
    <property type="match status" value="1"/>
</dbReference>
<proteinExistence type="predicted"/>
<reference evidence="7" key="1">
    <citation type="journal article" date="2019" name="Int. J. Syst. Evol. Microbiol.">
        <title>The Global Catalogue of Microorganisms (GCM) 10K type strain sequencing project: providing services to taxonomists for standard genome sequencing and annotation.</title>
        <authorList>
            <consortium name="The Broad Institute Genomics Platform"/>
            <consortium name="The Broad Institute Genome Sequencing Center for Infectious Disease"/>
            <person name="Wu L."/>
            <person name="Ma J."/>
        </authorList>
    </citation>
    <scope>NUCLEOTIDE SEQUENCE [LARGE SCALE GENOMIC DNA]</scope>
    <source>
        <strain evidence="7">CCUG 49452</strain>
    </source>
</reference>
<dbReference type="RefSeq" id="WP_382429021.1">
    <property type="nucleotide sequence ID" value="NZ_JBHSHJ010000001.1"/>
</dbReference>
<evidence type="ECO:0000313" key="7">
    <source>
        <dbReference type="Proteomes" id="UP001596001"/>
    </source>
</evidence>
<keyword evidence="4" id="KW-0472">Membrane</keyword>
<name>A0ABV9Q8U0_9BURK</name>
<dbReference type="InterPro" id="IPR013740">
    <property type="entry name" value="Redoxin"/>
</dbReference>
<keyword evidence="3" id="KW-0676">Redox-active center</keyword>
<dbReference type="CDD" id="cd02966">
    <property type="entry name" value="TlpA_like_family"/>
    <property type="match status" value="1"/>
</dbReference>
<evidence type="ECO:0000256" key="2">
    <source>
        <dbReference type="ARBA" id="ARBA00022748"/>
    </source>
</evidence>
<keyword evidence="4" id="KW-0812">Transmembrane</keyword>
<evidence type="ECO:0000313" key="6">
    <source>
        <dbReference type="EMBL" id="MFC4787506.1"/>
    </source>
</evidence>
<evidence type="ECO:0000256" key="3">
    <source>
        <dbReference type="ARBA" id="ARBA00023284"/>
    </source>
</evidence>
<dbReference type="PANTHER" id="PTHR42852:SF17">
    <property type="entry name" value="THIOREDOXIN-LIKE PROTEIN HI_1115"/>
    <property type="match status" value="1"/>
</dbReference>
<dbReference type="InterPro" id="IPR036249">
    <property type="entry name" value="Thioredoxin-like_sf"/>
</dbReference>
<dbReference type="InterPro" id="IPR050553">
    <property type="entry name" value="Thioredoxin_ResA/DsbE_sf"/>
</dbReference>
<dbReference type="Gene3D" id="3.40.30.10">
    <property type="entry name" value="Glutaredoxin"/>
    <property type="match status" value="1"/>
</dbReference>
<dbReference type="InterPro" id="IPR013766">
    <property type="entry name" value="Thioredoxin_domain"/>
</dbReference>
<keyword evidence="2" id="KW-0201">Cytochrome c-type biogenesis</keyword>
<comment type="subcellular location">
    <subcellularLocation>
        <location evidence="1">Cell envelope</location>
    </subcellularLocation>
</comment>
<accession>A0ABV9Q8U0</accession>
<keyword evidence="4" id="KW-1133">Transmembrane helix</keyword>
<evidence type="ECO:0000256" key="1">
    <source>
        <dbReference type="ARBA" id="ARBA00004196"/>
    </source>
</evidence>
<keyword evidence="7" id="KW-1185">Reference proteome</keyword>
<dbReference type="Pfam" id="PF08534">
    <property type="entry name" value="Redoxin"/>
    <property type="match status" value="1"/>
</dbReference>
<sequence length="184" mass="20434">MTLKPPLDQRRRLLLSGAVAATAVAGAGWGWWQSQRSSPPSDTPEGIPQFWEKTFDTPLEGHSLALRTFQHRPLLLNFWATWCPPCVAEMPLLNHFFQQQQANDWQVLGIAVDKPVAVRQFLARQPVDFPVVLAPLEGADLARALGNLGGGLPFTVLLDVNGQVRQRKIGQVTPQLLQSWTALR</sequence>